<dbReference type="AlphaFoldDB" id="A0A1Y2DGS1"/>
<dbReference type="Proteomes" id="UP000193689">
    <property type="component" value="Unassembled WGS sequence"/>
</dbReference>
<dbReference type="OrthoDB" id="5239406at2759"/>
<dbReference type="GeneID" id="63780599"/>
<proteinExistence type="predicted"/>
<accession>A0A1Y2DGS1</accession>
<dbReference type="RefSeq" id="XP_040711375.1">
    <property type="nucleotide sequence ID" value="XM_040864387.1"/>
</dbReference>
<gene>
    <name evidence="1" type="ORF">BCR38DRAFT_489377</name>
</gene>
<dbReference type="EMBL" id="MCFJ01000016">
    <property type="protein sequence ID" value="ORY58458.1"/>
    <property type="molecule type" value="Genomic_DNA"/>
</dbReference>
<protein>
    <recommendedName>
        <fullName evidence="3">Zn(2)-C6 fungal-type domain-containing protein</fullName>
    </recommendedName>
</protein>
<comment type="caution">
    <text evidence="1">The sequence shown here is derived from an EMBL/GenBank/DDBJ whole genome shotgun (WGS) entry which is preliminary data.</text>
</comment>
<evidence type="ECO:0000313" key="1">
    <source>
        <dbReference type="EMBL" id="ORY58458.1"/>
    </source>
</evidence>
<sequence>MKMQCKTDGSGGHCARCRNANLFCKHSEPGRPGRTVTRSGNVIDPNSAAAVDLTVSAISTPTLSRTTADEGTWSQSTLTEYGAVERSVYLREDHIGTCTKDGFLDSFPGSPYLPLDTTESLGPSDWLWNISEAEVRPKSTIGDNQQVHQGAPGEMGVAADPNLPSATSRTNTTLPVDRNYMEILQYATIADQEIES</sequence>
<organism evidence="1 2">
    <name type="scientific">Pseudomassariella vexata</name>
    <dbReference type="NCBI Taxonomy" id="1141098"/>
    <lineage>
        <taxon>Eukaryota</taxon>
        <taxon>Fungi</taxon>
        <taxon>Dikarya</taxon>
        <taxon>Ascomycota</taxon>
        <taxon>Pezizomycotina</taxon>
        <taxon>Sordariomycetes</taxon>
        <taxon>Xylariomycetidae</taxon>
        <taxon>Amphisphaeriales</taxon>
        <taxon>Pseudomassariaceae</taxon>
        <taxon>Pseudomassariella</taxon>
    </lineage>
</organism>
<keyword evidence="2" id="KW-1185">Reference proteome</keyword>
<evidence type="ECO:0008006" key="3">
    <source>
        <dbReference type="Google" id="ProtNLM"/>
    </source>
</evidence>
<evidence type="ECO:0000313" key="2">
    <source>
        <dbReference type="Proteomes" id="UP000193689"/>
    </source>
</evidence>
<reference evidence="1 2" key="1">
    <citation type="submission" date="2016-07" db="EMBL/GenBank/DDBJ databases">
        <title>Pervasive Adenine N6-methylation of Active Genes in Fungi.</title>
        <authorList>
            <consortium name="DOE Joint Genome Institute"/>
            <person name="Mondo S.J."/>
            <person name="Dannebaum R.O."/>
            <person name="Kuo R.C."/>
            <person name="Labutti K."/>
            <person name="Haridas S."/>
            <person name="Kuo A."/>
            <person name="Salamov A."/>
            <person name="Ahrendt S.R."/>
            <person name="Lipzen A."/>
            <person name="Sullivan W."/>
            <person name="Andreopoulos W.B."/>
            <person name="Clum A."/>
            <person name="Lindquist E."/>
            <person name="Daum C."/>
            <person name="Ramamoorthy G.K."/>
            <person name="Gryganskyi A."/>
            <person name="Culley D."/>
            <person name="Magnuson J.K."/>
            <person name="James T.Y."/>
            <person name="O'Malley M.A."/>
            <person name="Stajich J.E."/>
            <person name="Spatafora J.W."/>
            <person name="Visel A."/>
            <person name="Grigoriev I.V."/>
        </authorList>
    </citation>
    <scope>NUCLEOTIDE SEQUENCE [LARGE SCALE GENOMIC DNA]</scope>
    <source>
        <strain evidence="1 2">CBS 129021</strain>
    </source>
</reference>
<dbReference type="InParanoid" id="A0A1Y2DGS1"/>
<name>A0A1Y2DGS1_9PEZI</name>